<evidence type="ECO:0008006" key="4">
    <source>
        <dbReference type="Google" id="ProtNLM"/>
    </source>
</evidence>
<sequence>MSSGALNALAIVLLLVPGTFCQCVDCHKHWKSHCNTNSTGYYCAPGAYIHQWMVPLKEYNAGLKGFNTPFSTCTPFPLEISYVETFCCLYSPLDGCQLALNPGIFDKEKLPARRCEDCIKHCPCSKSATPPLKPWNMVPLLAILAMLTESIYSTQKLRARCGAQLI</sequence>
<dbReference type="HOGENOM" id="CLU_137558_0_0_1"/>
<dbReference type="EMBL" id="CM000157">
    <property type="protein sequence ID" value="EDW89052.2"/>
    <property type="molecule type" value="Genomic_DNA"/>
</dbReference>
<proteinExistence type="predicted"/>
<keyword evidence="1" id="KW-0732">Signal</keyword>
<keyword evidence="3" id="KW-1185">Reference proteome</keyword>
<dbReference type="KEGG" id="dya:Dyak_GE24709"/>
<feature type="signal peptide" evidence="1">
    <location>
        <begin position="1"/>
        <end position="21"/>
    </location>
</feature>
<accession>B4P0X8</accession>
<reference evidence="2 3" key="1">
    <citation type="journal article" date="2007" name="Nature">
        <title>Evolution of genes and genomes on the Drosophila phylogeny.</title>
        <authorList>
            <consortium name="Drosophila 12 Genomes Consortium"/>
            <person name="Clark A.G."/>
            <person name="Eisen M.B."/>
            <person name="Smith D.R."/>
            <person name="Bergman C.M."/>
            <person name="Oliver B."/>
            <person name="Markow T.A."/>
            <person name="Kaufman T.C."/>
            <person name="Kellis M."/>
            <person name="Gelbart W."/>
            <person name="Iyer V.N."/>
            <person name="Pollard D.A."/>
            <person name="Sackton T.B."/>
            <person name="Larracuente A.M."/>
            <person name="Singh N.D."/>
            <person name="Abad J.P."/>
            <person name="Abt D.N."/>
            <person name="Adryan B."/>
            <person name="Aguade M."/>
            <person name="Akashi H."/>
            <person name="Anderson W.W."/>
            <person name="Aquadro C.F."/>
            <person name="Ardell D.H."/>
            <person name="Arguello R."/>
            <person name="Artieri C.G."/>
            <person name="Barbash D.A."/>
            <person name="Barker D."/>
            <person name="Barsanti P."/>
            <person name="Batterham P."/>
            <person name="Batzoglou S."/>
            <person name="Begun D."/>
            <person name="Bhutkar A."/>
            <person name="Blanco E."/>
            <person name="Bosak S.A."/>
            <person name="Bradley R.K."/>
            <person name="Brand A.D."/>
            <person name="Brent M.R."/>
            <person name="Brooks A.N."/>
            <person name="Brown R.H."/>
            <person name="Butlin R.K."/>
            <person name="Caggese C."/>
            <person name="Calvi B.R."/>
            <person name="Bernardo de Carvalho A."/>
            <person name="Caspi A."/>
            <person name="Castrezana S."/>
            <person name="Celniker S.E."/>
            <person name="Chang J.L."/>
            <person name="Chapple C."/>
            <person name="Chatterji S."/>
            <person name="Chinwalla A."/>
            <person name="Civetta A."/>
            <person name="Clifton S.W."/>
            <person name="Comeron J.M."/>
            <person name="Costello J.C."/>
            <person name="Coyne J.A."/>
            <person name="Daub J."/>
            <person name="David R.G."/>
            <person name="Delcher A.L."/>
            <person name="Delehaunty K."/>
            <person name="Do C.B."/>
            <person name="Ebling H."/>
            <person name="Edwards K."/>
            <person name="Eickbush T."/>
            <person name="Evans J.D."/>
            <person name="Filipski A."/>
            <person name="Findeiss S."/>
            <person name="Freyhult E."/>
            <person name="Fulton L."/>
            <person name="Fulton R."/>
            <person name="Garcia A.C."/>
            <person name="Gardiner A."/>
            <person name="Garfield D.A."/>
            <person name="Garvin B.E."/>
            <person name="Gibson G."/>
            <person name="Gilbert D."/>
            <person name="Gnerre S."/>
            <person name="Godfrey J."/>
            <person name="Good R."/>
            <person name="Gotea V."/>
            <person name="Gravely B."/>
            <person name="Greenberg A.J."/>
            <person name="Griffiths-Jones S."/>
            <person name="Gross S."/>
            <person name="Guigo R."/>
            <person name="Gustafson E.A."/>
            <person name="Haerty W."/>
            <person name="Hahn M.W."/>
            <person name="Halligan D.L."/>
            <person name="Halpern A.L."/>
            <person name="Halter G.M."/>
            <person name="Han M.V."/>
            <person name="Heger A."/>
            <person name="Hillier L."/>
            <person name="Hinrichs A.S."/>
            <person name="Holmes I."/>
            <person name="Hoskins R.A."/>
            <person name="Hubisz M.J."/>
            <person name="Hultmark D."/>
            <person name="Huntley M.A."/>
            <person name="Jaffe D.B."/>
            <person name="Jagadeeshan S."/>
            <person name="Jeck W.R."/>
            <person name="Johnson J."/>
            <person name="Jones C.D."/>
            <person name="Jordan W.C."/>
            <person name="Karpen G.H."/>
            <person name="Kataoka E."/>
            <person name="Keightley P.D."/>
            <person name="Kheradpour P."/>
            <person name="Kirkness E.F."/>
            <person name="Koerich L.B."/>
            <person name="Kristiansen K."/>
            <person name="Kudrna D."/>
            <person name="Kulathinal R.J."/>
            <person name="Kumar S."/>
            <person name="Kwok R."/>
            <person name="Lander E."/>
            <person name="Langley C.H."/>
            <person name="Lapoint R."/>
            <person name="Lazzaro B.P."/>
            <person name="Lee S.J."/>
            <person name="Levesque L."/>
            <person name="Li R."/>
            <person name="Lin C.F."/>
            <person name="Lin M.F."/>
            <person name="Lindblad-Toh K."/>
            <person name="Llopart A."/>
            <person name="Long M."/>
            <person name="Low L."/>
            <person name="Lozovsky E."/>
            <person name="Lu J."/>
            <person name="Luo M."/>
            <person name="Machado C.A."/>
            <person name="Makalowski W."/>
            <person name="Marzo M."/>
            <person name="Matsuda M."/>
            <person name="Matzkin L."/>
            <person name="McAllister B."/>
            <person name="McBride C.S."/>
            <person name="McKernan B."/>
            <person name="McKernan K."/>
            <person name="Mendez-Lago M."/>
            <person name="Minx P."/>
            <person name="Mollenhauer M.U."/>
            <person name="Montooth K."/>
            <person name="Mount S.M."/>
            <person name="Mu X."/>
            <person name="Myers E."/>
            <person name="Negre B."/>
            <person name="Newfeld S."/>
            <person name="Nielsen R."/>
            <person name="Noor M.A."/>
            <person name="O'Grady P."/>
            <person name="Pachter L."/>
            <person name="Papaceit M."/>
            <person name="Parisi M.J."/>
            <person name="Parisi M."/>
            <person name="Parts L."/>
            <person name="Pedersen J.S."/>
            <person name="Pesole G."/>
            <person name="Phillippy A.M."/>
            <person name="Ponting C.P."/>
            <person name="Pop M."/>
            <person name="Porcelli D."/>
            <person name="Powell J.R."/>
            <person name="Prohaska S."/>
            <person name="Pruitt K."/>
            <person name="Puig M."/>
            <person name="Quesneville H."/>
            <person name="Ram K.R."/>
            <person name="Rand D."/>
            <person name="Rasmussen M.D."/>
            <person name="Reed L.K."/>
            <person name="Reenan R."/>
            <person name="Reily A."/>
            <person name="Remington K.A."/>
            <person name="Rieger T.T."/>
            <person name="Ritchie M.G."/>
            <person name="Robin C."/>
            <person name="Rogers Y.H."/>
            <person name="Rohde C."/>
            <person name="Rozas J."/>
            <person name="Rubenfield M.J."/>
            <person name="Ruiz A."/>
            <person name="Russo S."/>
            <person name="Salzberg S.L."/>
            <person name="Sanchez-Gracia A."/>
            <person name="Saranga D.J."/>
            <person name="Sato H."/>
            <person name="Schaeffer S.W."/>
            <person name="Schatz M.C."/>
            <person name="Schlenke T."/>
            <person name="Schwartz R."/>
            <person name="Segarra C."/>
            <person name="Singh R.S."/>
            <person name="Sirot L."/>
            <person name="Sirota M."/>
            <person name="Sisneros N.B."/>
            <person name="Smith C.D."/>
            <person name="Smith T.F."/>
            <person name="Spieth J."/>
            <person name="Stage D.E."/>
            <person name="Stark A."/>
            <person name="Stephan W."/>
            <person name="Strausberg R.L."/>
            <person name="Strempel S."/>
            <person name="Sturgill D."/>
            <person name="Sutton G."/>
            <person name="Sutton G.G."/>
            <person name="Tao W."/>
            <person name="Teichmann S."/>
            <person name="Tobari Y.N."/>
            <person name="Tomimura Y."/>
            <person name="Tsolas J.M."/>
            <person name="Valente V.L."/>
            <person name="Venter E."/>
            <person name="Venter J.C."/>
            <person name="Vicario S."/>
            <person name="Vieira F.G."/>
            <person name="Vilella A.J."/>
            <person name="Villasante A."/>
            <person name="Walenz B."/>
            <person name="Wang J."/>
            <person name="Wasserman M."/>
            <person name="Watts T."/>
            <person name="Wilson D."/>
            <person name="Wilson R.K."/>
            <person name="Wing R.A."/>
            <person name="Wolfner M.F."/>
            <person name="Wong A."/>
            <person name="Wong G.K."/>
            <person name="Wu C.I."/>
            <person name="Wu G."/>
            <person name="Yamamoto D."/>
            <person name="Yang H.P."/>
            <person name="Yang S.P."/>
            <person name="Yorke J.A."/>
            <person name="Yoshida K."/>
            <person name="Zdobnov E."/>
            <person name="Zhang P."/>
            <person name="Zhang Y."/>
            <person name="Zimin A.V."/>
            <person name="Baldwin J."/>
            <person name="Abdouelleil A."/>
            <person name="Abdulkadir J."/>
            <person name="Abebe A."/>
            <person name="Abera B."/>
            <person name="Abreu J."/>
            <person name="Acer S.C."/>
            <person name="Aftuck L."/>
            <person name="Alexander A."/>
            <person name="An P."/>
            <person name="Anderson E."/>
            <person name="Anderson S."/>
            <person name="Arachi H."/>
            <person name="Azer M."/>
            <person name="Bachantsang P."/>
            <person name="Barry A."/>
            <person name="Bayul T."/>
            <person name="Berlin A."/>
            <person name="Bessette D."/>
            <person name="Bloom T."/>
            <person name="Blye J."/>
            <person name="Boguslavskiy L."/>
            <person name="Bonnet C."/>
            <person name="Boukhgalter B."/>
            <person name="Bourzgui I."/>
            <person name="Brown A."/>
            <person name="Cahill P."/>
            <person name="Channer S."/>
            <person name="Cheshatsang Y."/>
            <person name="Chuda L."/>
            <person name="Citroen M."/>
            <person name="Collymore A."/>
            <person name="Cooke P."/>
            <person name="Costello M."/>
            <person name="D'Aco K."/>
            <person name="Daza R."/>
            <person name="De Haan G."/>
            <person name="DeGray S."/>
            <person name="DeMaso C."/>
            <person name="Dhargay N."/>
            <person name="Dooley K."/>
            <person name="Dooley E."/>
            <person name="Doricent M."/>
            <person name="Dorje P."/>
            <person name="Dorjee K."/>
            <person name="Dupes A."/>
            <person name="Elong R."/>
            <person name="Falk J."/>
            <person name="Farina A."/>
            <person name="Faro S."/>
            <person name="Ferguson D."/>
            <person name="Fisher S."/>
            <person name="Foley C.D."/>
            <person name="Franke A."/>
            <person name="Friedrich D."/>
            <person name="Gadbois L."/>
            <person name="Gearin G."/>
            <person name="Gearin C.R."/>
            <person name="Giannoukos G."/>
            <person name="Goode T."/>
            <person name="Graham J."/>
            <person name="Grandbois E."/>
            <person name="Grewal S."/>
            <person name="Gyaltsen K."/>
            <person name="Hafez N."/>
            <person name="Hagos B."/>
            <person name="Hall J."/>
            <person name="Henson C."/>
            <person name="Hollinger A."/>
            <person name="Honan T."/>
            <person name="Huard M.D."/>
            <person name="Hughes L."/>
            <person name="Hurhula B."/>
            <person name="Husby M.E."/>
            <person name="Kamat A."/>
            <person name="Kanga B."/>
            <person name="Kashin S."/>
            <person name="Khazanovich D."/>
            <person name="Kisner P."/>
            <person name="Lance K."/>
            <person name="Lara M."/>
            <person name="Lee W."/>
            <person name="Lennon N."/>
            <person name="Letendre F."/>
            <person name="LeVine R."/>
            <person name="Lipovsky A."/>
            <person name="Liu X."/>
            <person name="Liu J."/>
            <person name="Liu S."/>
            <person name="Lokyitsang T."/>
            <person name="Lokyitsang Y."/>
            <person name="Lubonja R."/>
            <person name="Lui A."/>
            <person name="MacDonald P."/>
            <person name="Magnisalis V."/>
            <person name="Maru K."/>
            <person name="Matthews C."/>
            <person name="McCusker W."/>
            <person name="McDonough S."/>
            <person name="Mehta T."/>
            <person name="Meldrim J."/>
            <person name="Meneus L."/>
            <person name="Mihai O."/>
            <person name="Mihalev A."/>
            <person name="Mihova T."/>
            <person name="Mittelman R."/>
            <person name="Mlenga V."/>
            <person name="Montmayeur A."/>
            <person name="Mulrain L."/>
            <person name="Navidi A."/>
            <person name="Naylor J."/>
            <person name="Negash T."/>
            <person name="Nguyen T."/>
            <person name="Nguyen N."/>
            <person name="Nicol R."/>
            <person name="Norbu C."/>
            <person name="Norbu N."/>
            <person name="Novod N."/>
            <person name="O'Neill B."/>
            <person name="Osman S."/>
            <person name="Markiewicz E."/>
            <person name="Oyono O.L."/>
            <person name="Patti C."/>
            <person name="Phunkhang P."/>
            <person name="Pierre F."/>
            <person name="Priest M."/>
            <person name="Raghuraman S."/>
            <person name="Rege F."/>
            <person name="Reyes R."/>
            <person name="Rise C."/>
            <person name="Rogov P."/>
            <person name="Ross K."/>
            <person name="Ryan E."/>
            <person name="Settipalli S."/>
            <person name="Shea T."/>
            <person name="Sherpa N."/>
            <person name="Shi L."/>
            <person name="Shih D."/>
            <person name="Sparrow T."/>
            <person name="Spaulding J."/>
            <person name="Stalker J."/>
            <person name="Stange-Thomann N."/>
            <person name="Stavropoulos S."/>
            <person name="Stone C."/>
            <person name="Strader C."/>
            <person name="Tesfaye S."/>
            <person name="Thomson T."/>
            <person name="Thoulutsang Y."/>
            <person name="Thoulutsang D."/>
            <person name="Topham K."/>
            <person name="Topping I."/>
            <person name="Tsamla T."/>
            <person name="Vassiliev H."/>
            <person name="Vo A."/>
            <person name="Wangchuk T."/>
            <person name="Wangdi T."/>
            <person name="Weiand M."/>
            <person name="Wilkinson J."/>
            <person name="Wilson A."/>
            <person name="Yadav S."/>
            <person name="Young G."/>
            <person name="Yu Q."/>
            <person name="Zembek L."/>
            <person name="Zhong D."/>
            <person name="Zimmer A."/>
            <person name="Zwirko Z."/>
            <person name="Jaffe D.B."/>
            <person name="Alvarez P."/>
            <person name="Brockman W."/>
            <person name="Butler J."/>
            <person name="Chin C."/>
            <person name="Gnerre S."/>
            <person name="Grabherr M."/>
            <person name="Kleber M."/>
            <person name="Mauceli E."/>
            <person name="MacCallum I."/>
        </authorList>
    </citation>
    <scope>NUCLEOTIDE SEQUENCE [LARGE SCALE GENOMIC DNA]</scope>
    <source>
        <strain evidence="3">Tai18E2 / Tucson 14021-0261.01</strain>
    </source>
</reference>
<name>B4P0X8_DROYA</name>
<protein>
    <recommendedName>
        <fullName evidence="4">4Fe-4S ferredoxin-type domain-containing protein</fullName>
    </recommendedName>
</protein>
<evidence type="ECO:0000313" key="3">
    <source>
        <dbReference type="Proteomes" id="UP000002282"/>
    </source>
</evidence>
<gene>
    <name evidence="2" type="primary">Dyak\GE24709</name>
    <name evidence="2" type="synonym">dyak_GLEANR_838</name>
    <name evidence="2" type="synonym">GE24709</name>
    <name evidence="2" type="ORF">Dyak_GE24709</name>
</gene>
<evidence type="ECO:0000313" key="2">
    <source>
        <dbReference type="EMBL" id="EDW89052.2"/>
    </source>
</evidence>
<dbReference type="Proteomes" id="UP000002282">
    <property type="component" value="Chromosome 2L"/>
</dbReference>
<dbReference type="OrthoDB" id="7866453at2759"/>
<reference evidence="2 3" key="2">
    <citation type="journal article" date="2007" name="PLoS Biol.">
        <title>Principles of genome evolution in the Drosophila melanogaster species group.</title>
        <authorList>
            <person name="Ranz J.M."/>
            <person name="Maurin D."/>
            <person name="Chan Y.S."/>
            <person name="von Grotthuss M."/>
            <person name="Hillier L.W."/>
            <person name="Roote J."/>
            <person name="Ashburner M."/>
            <person name="Bergman C.M."/>
        </authorList>
    </citation>
    <scope>NUCLEOTIDE SEQUENCE [LARGE SCALE GENOMIC DNA]</scope>
    <source>
        <strain evidence="3">Tai18E2 / Tucson 14021-0261.01</strain>
    </source>
</reference>
<organism evidence="2 3">
    <name type="scientific">Drosophila yakuba</name>
    <name type="common">Fruit fly</name>
    <dbReference type="NCBI Taxonomy" id="7245"/>
    <lineage>
        <taxon>Eukaryota</taxon>
        <taxon>Metazoa</taxon>
        <taxon>Ecdysozoa</taxon>
        <taxon>Arthropoda</taxon>
        <taxon>Hexapoda</taxon>
        <taxon>Insecta</taxon>
        <taxon>Pterygota</taxon>
        <taxon>Neoptera</taxon>
        <taxon>Endopterygota</taxon>
        <taxon>Diptera</taxon>
        <taxon>Brachycera</taxon>
        <taxon>Muscomorpha</taxon>
        <taxon>Ephydroidea</taxon>
        <taxon>Drosophilidae</taxon>
        <taxon>Drosophila</taxon>
        <taxon>Sophophora</taxon>
    </lineage>
</organism>
<dbReference type="AlphaFoldDB" id="B4P0X8"/>
<feature type="chain" id="PRO_5006458649" description="4Fe-4S ferredoxin-type domain-containing protein" evidence="1">
    <location>
        <begin position="22"/>
        <end position="166"/>
    </location>
</feature>
<evidence type="ECO:0000256" key="1">
    <source>
        <dbReference type="SAM" id="SignalP"/>
    </source>
</evidence>